<name>A0A8S1IP50_9CHLO</name>
<gene>
    <name evidence="5" type="ORF">OSTQU699_LOCUS2103</name>
</gene>
<keyword evidence="6" id="KW-1185">Reference proteome</keyword>
<protein>
    <recommendedName>
        <fullName evidence="4">Disease resistance R13L4/SHOC-2-like LRR domain-containing protein</fullName>
    </recommendedName>
</protein>
<reference evidence="5" key="1">
    <citation type="submission" date="2020-12" db="EMBL/GenBank/DDBJ databases">
        <authorList>
            <person name="Iha C."/>
        </authorList>
    </citation>
    <scope>NUCLEOTIDE SEQUENCE</scope>
</reference>
<dbReference type="InterPro" id="IPR006553">
    <property type="entry name" value="Leu-rich_rpt_Cys-con_subtyp"/>
</dbReference>
<dbReference type="GO" id="GO:0005930">
    <property type="term" value="C:axoneme"/>
    <property type="evidence" value="ECO:0007669"/>
    <property type="project" value="UniProtKB-SubCell"/>
</dbReference>
<accession>A0A8S1IP50</accession>
<comment type="subcellular location">
    <subcellularLocation>
        <location evidence="1">Cytoplasm</location>
        <location evidence="1">Cytoskeleton</location>
        <location evidence="1">Cilium axoneme</location>
    </subcellularLocation>
</comment>
<dbReference type="AlphaFoldDB" id="A0A8S1IP50"/>
<dbReference type="InterPro" id="IPR032675">
    <property type="entry name" value="LRR_dom_sf"/>
</dbReference>
<organism evidence="5 6">
    <name type="scientific">Ostreobium quekettii</name>
    <dbReference type="NCBI Taxonomy" id="121088"/>
    <lineage>
        <taxon>Eukaryota</taxon>
        <taxon>Viridiplantae</taxon>
        <taxon>Chlorophyta</taxon>
        <taxon>core chlorophytes</taxon>
        <taxon>Ulvophyceae</taxon>
        <taxon>TCBD clade</taxon>
        <taxon>Bryopsidales</taxon>
        <taxon>Ostreobineae</taxon>
        <taxon>Ostreobiaceae</taxon>
        <taxon>Ostreobium</taxon>
    </lineage>
</organism>
<dbReference type="GO" id="GO:0031146">
    <property type="term" value="P:SCF-dependent proteasomal ubiquitin-dependent protein catabolic process"/>
    <property type="evidence" value="ECO:0007669"/>
    <property type="project" value="TreeGrafter"/>
</dbReference>
<sequence length="480" mass="52124">MGCCLSSSKVEVIGEMKPPTPRQTRKVQAPAARSVGSAGAESTPESGIKETPTHGKLTGLSKMLFRGDNNGIGLTVSRVDIAVEHLELTEGHLKSGVPERLAGQYPNLVSVRFDLGNDIDRTNWEPTDSQLASLRHMKSLTSVDASRCCVITRKGLTKISDEPGKITTLILQGCEQFQDMLIPALGIFSNLQTLNLRGCKELTNRGIKNVEYLKNLTWLDISLYANVSVWDPEVDDSTLVSNDAMKHVGKLSKLTHLEMETLDQVDNIGINDIDGLTNLVYLDVGRTQVSNSALYVFSTFTNLDTLKMSACAISDITVPKLLALTKLTYLDLSHKGGLSDPSLQKLQALPSLTHLDVSFCGHITVAGIKHLAAYPKLTYLEVAGCAGINDTTCAVIAKLTQLERLNLNKCDAVTDDGVALLAALPKLTHLEVGSTGFKTVQIDRLNEVTNLTDVTLHWVCKAENNRIGNLRNMGLNVHVV</sequence>
<evidence type="ECO:0000256" key="1">
    <source>
        <dbReference type="ARBA" id="ARBA00004430"/>
    </source>
</evidence>
<feature type="region of interest" description="Disordered" evidence="3">
    <location>
        <begin position="12"/>
        <end position="55"/>
    </location>
</feature>
<dbReference type="GO" id="GO:0019005">
    <property type="term" value="C:SCF ubiquitin ligase complex"/>
    <property type="evidence" value="ECO:0007669"/>
    <property type="project" value="TreeGrafter"/>
</dbReference>
<evidence type="ECO:0000256" key="2">
    <source>
        <dbReference type="ARBA" id="ARBA00022737"/>
    </source>
</evidence>
<evidence type="ECO:0000313" key="5">
    <source>
        <dbReference type="EMBL" id="CAD7696742.1"/>
    </source>
</evidence>
<keyword evidence="2" id="KW-0677">Repeat</keyword>
<dbReference type="SUPFAM" id="SSF52047">
    <property type="entry name" value="RNI-like"/>
    <property type="match status" value="1"/>
</dbReference>
<dbReference type="InterPro" id="IPR055414">
    <property type="entry name" value="LRR_R13L4/SHOC2-like"/>
</dbReference>
<evidence type="ECO:0000256" key="3">
    <source>
        <dbReference type="SAM" id="MobiDB-lite"/>
    </source>
</evidence>
<dbReference type="Gene3D" id="3.80.10.10">
    <property type="entry name" value="Ribonuclease Inhibitor"/>
    <property type="match status" value="3"/>
</dbReference>
<dbReference type="PANTHER" id="PTHR13318:SF190">
    <property type="entry name" value="PARTNER OF PAIRED, ISOFORM B"/>
    <property type="match status" value="1"/>
</dbReference>
<dbReference type="Proteomes" id="UP000708148">
    <property type="component" value="Unassembled WGS sequence"/>
</dbReference>
<evidence type="ECO:0000259" key="4">
    <source>
        <dbReference type="Pfam" id="PF23598"/>
    </source>
</evidence>
<feature type="domain" description="Disease resistance R13L4/SHOC-2-like LRR" evidence="4">
    <location>
        <begin position="180"/>
        <end position="439"/>
    </location>
</feature>
<evidence type="ECO:0000313" key="6">
    <source>
        <dbReference type="Proteomes" id="UP000708148"/>
    </source>
</evidence>
<dbReference type="PANTHER" id="PTHR13318">
    <property type="entry name" value="PARTNER OF PAIRED, ISOFORM B-RELATED"/>
    <property type="match status" value="1"/>
</dbReference>
<comment type="caution">
    <text evidence="5">The sequence shown here is derived from an EMBL/GenBank/DDBJ whole genome shotgun (WGS) entry which is preliminary data.</text>
</comment>
<dbReference type="OrthoDB" id="10257471at2759"/>
<dbReference type="SMART" id="SM00367">
    <property type="entry name" value="LRR_CC"/>
    <property type="match status" value="6"/>
</dbReference>
<dbReference type="Pfam" id="PF23598">
    <property type="entry name" value="LRR_14"/>
    <property type="match status" value="1"/>
</dbReference>
<dbReference type="EMBL" id="CAJHUC010000536">
    <property type="protein sequence ID" value="CAD7696742.1"/>
    <property type="molecule type" value="Genomic_DNA"/>
</dbReference>
<proteinExistence type="predicted"/>